<protein>
    <recommendedName>
        <fullName evidence="6">FAD-binding PCMH-type domain-containing protein</fullName>
    </recommendedName>
</protein>
<dbReference type="GO" id="GO:0071949">
    <property type="term" value="F:FAD binding"/>
    <property type="evidence" value="ECO:0007669"/>
    <property type="project" value="InterPro"/>
</dbReference>
<dbReference type="VEuPathDB" id="FungiDB:FOXG_09608"/>
<dbReference type="GO" id="GO:0016491">
    <property type="term" value="F:oxidoreductase activity"/>
    <property type="evidence" value="ECO:0007669"/>
    <property type="project" value="UniProtKB-KW"/>
</dbReference>
<dbReference type="PROSITE" id="PS51387">
    <property type="entry name" value="FAD_PCMH"/>
    <property type="match status" value="1"/>
</dbReference>
<evidence type="ECO:0000256" key="2">
    <source>
        <dbReference type="ARBA" id="ARBA00005466"/>
    </source>
</evidence>
<dbReference type="Proteomes" id="UP000009097">
    <property type="component" value="Unassembled WGS sequence"/>
</dbReference>
<dbReference type="EMBL" id="DS231707">
    <property type="protein sequence ID" value="KNB08907.1"/>
    <property type="molecule type" value="Genomic_DNA"/>
</dbReference>
<evidence type="ECO:0000256" key="3">
    <source>
        <dbReference type="ARBA" id="ARBA00022630"/>
    </source>
</evidence>
<dbReference type="GeneID" id="28951151"/>
<dbReference type="InterPro" id="IPR050416">
    <property type="entry name" value="FAD-linked_Oxidoreductase"/>
</dbReference>
<dbReference type="Pfam" id="PF01565">
    <property type="entry name" value="FAD_binding_4"/>
    <property type="match status" value="1"/>
</dbReference>
<dbReference type="AlphaFoldDB" id="A0A0J9WPE8"/>
<dbReference type="InterPro" id="IPR006094">
    <property type="entry name" value="Oxid_FAD_bind_N"/>
</dbReference>
<keyword evidence="5" id="KW-0560">Oxidoreductase</keyword>
<accession>A0A0J9WPE8</accession>
<evidence type="ECO:0000259" key="6">
    <source>
        <dbReference type="PROSITE" id="PS51387"/>
    </source>
</evidence>
<keyword evidence="4" id="KW-0274">FAD</keyword>
<dbReference type="InterPro" id="IPR036318">
    <property type="entry name" value="FAD-bd_PCMH-like_sf"/>
</dbReference>
<dbReference type="SUPFAM" id="SSF56176">
    <property type="entry name" value="FAD-binding/transporter-associated domain-like"/>
    <property type="match status" value="1"/>
</dbReference>
<dbReference type="InterPro" id="IPR006093">
    <property type="entry name" value="Oxy_OxRdtase_FAD_BS"/>
</dbReference>
<evidence type="ECO:0000256" key="1">
    <source>
        <dbReference type="ARBA" id="ARBA00001974"/>
    </source>
</evidence>
<organism evidence="7 8">
    <name type="scientific">Fusarium oxysporum f. sp. lycopersici (strain 4287 / CBS 123668 / FGSC 9935 / NRRL 34936)</name>
    <name type="common">Fusarium vascular wilt of tomato</name>
    <dbReference type="NCBI Taxonomy" id="426428"/>
    <lineage>
        <taxon>Eukaryota</taxon>
        <taxon>Fungi</taxon>
        <taxon>Dikarya</taxon>
        <taxon>Ascomycota</taxon>
        <taxon>Pezizomycotina</taxon>
        <taxon>Sordariomycetes</taxon>
        <taxon>Hypocreomycetidae</taxon>
        <taxon>Hypocreales</taxon>
        <taxon>Nectriaceae</taxon>
        <taxon>Fusarium</taxon>
        <taxon>Fusarium oxysporum species complex</taxon>
    </lineage>
</organism>
<dbReference type="PANTHER" id="PTHR42973:SF39">
    <property type="entry name" value="FAD-BINDING PCMH-TYPE DOMAIN-CONTAINING PROTEIN"/>
    <property type="match status" value="1"/>
</dbReference>
<evidence type="ECO:0000256" key="5">
    <source>
        <dbReference type="ARBA" id="ARBA00023002"/>
    </source>
</evidence>
<dbReference type="Gene3D" id="3.30.465.10">
    <property type="match status" value="2"/>
</dbReference>
<reference evidence="7" key="1">
    <citation type="submission" date="2007-04" db="EMBL/GenBank/DDBJ databases">
        <authorList>
            <consortium name="The Broad Institute Genome Sequencing Platform"/>
            <person name="Birren B."/>
            <person name="Lander E."/>
            <person name="Galagan J."/>
            <person name="Nusbaum C."/>
            <person name="Devon K."/>
            <person name="Ma L.-J."/>
            <person name="Jaffe D."/>
            <person name="Butler J."/>
            <person name="Alvarez P."/>
            <person name="Gnerre S."/>
            <person name="Grabherr M."/>
            <person name="Kleber M."/>
            <person name="Mauceli E."/>
            <person name="Brockman W."/>
            <person name="MacCallum I.A."/>
            <person name="Young S."/>
            <person name="LaButti K."/>
            <person name="DeCaprio D."/>
            <person name="Crawford M."/>
            <person name="Koehrsen M."/>
            <person name="Engels R."/>
            <person name="Montgomery P."/>
            <person name="Pearson M."/>
            <person name="Howarth C."/>
            <person name="Larson L."/>
            <person name="White J."/>
            <person name="O'Leary S."/>
            <person name="Kodira C."/>
            <person name="Zeng Q."/>
            <person name="Yandava C."/>
            <person name="Alvarado L."/>
            <person name="Kistler C."/>
            <person name="Shim W.-B."/>
            <person name="Kang S."/>
            <person name="Woloshuk C."/>
        </authorList>
    </citation>
    <scope>NUCLEOTIDE SEQUENCE</scope>
    <source>
        <strain evidence="7">4287</strain>
    </source>
</reference>
<comment type="similarity">
    <text evidence="2">Belongs to the oxygen-dependent FAD-linked oxidoreductase family.</text>
</comment>
<keyword evidence="3" id="KW-0285">Flavoprotein</keyword>
<sequence length="573" mass="64972">MFKIKDFQGMQYSRDTSSQFGQKDYKFFNQQYATTSYQAEHDMNPALIVQPKEDEDVVKAVQWARDNKVSVAVRSGGHQYSGASSTGGKNIQIDLTNTYKDMMVLEEDGVPDDRALVLAGVSNRLQDFNDYLRSVNLFVPHGQCAYVCTGGHGQTGGYGQLGRSFGLFGDHIIKIRLIDHNGSIQNVTKQSDSELFYAILGGSPGNFGIITHYTVEVYRASSYMGTVAGPNGFKGPHGLKGLWIYEPKVLSRLLGFIAKMSDEGTAPRGYDLCCSVLSTDFPVTMLFPSLRDDNIWKKIQQKIKTALAKDVLDLLNGSFPAIIVLYAQWCPTNKTDKYDSTVDNWFKQFRDLQNDWSNHTLLINEFDEGMDTMTGKWIFPKRREFELPYVKRTYATKSQTLQKDGWVDAVVKRLDLIYNPHQKLDNDKSDKEGEVYDHCKLSVQIQCFGGKNSRFLLNKDNGTSYSWRDSTVVQTLDCFHDPGAKYREYALNWQKTNDTIMIGAKSPFSKQDRRVLWGSWGDWDMSKPEIWQAYYEDADKYKRLGKARAKADPNGTFTANPFAVTAVRDGTKQ</sequence>
<name>A0A0J9WPE8_FUSO4</name>
<dbReference type="OrthoDB" id="415825at2759"/>
<dbReference type="InterPro" id="IPR016166">
    <property type="entry name" value="FAD-bd_PCMH"/>
</dbReference>
<feature type="domain" description="FAD-binding PCMH-type" evidence="6">
    <location>
        <begin position="41"/>
        <end position="220"/>
    </location>
</feature>
<dbReference type="RefSeq" id="XP_018246952.1">
    <property type="nucleotide sequence ID" value="XM_018388819.1"/>
</dbReference>
<reference evidence="7" key="2">
    <citation type="journal article" date="2010" name="Nature">
        <title>Comparative genomics reveals mobile pathogenicity chromosomes in Fusarium.</title>
        <authorList>
            <person name="Ma L.J."/>
            <person name="van der Does H.C."/>
            <person name="Borkovich K.A."/>
            <person name="Coleman J.J."/>
            <person name="Daboussi M.J."/>
            <person name="Di Pietro A."/>
            <person name="Dufresne M."/>
            <person name="Freitag M."/>
            <person name="Grabherr M."/>
            <person name="Henrissat B."/>
            <person name="Houterman P.M."/>
            <person name="Kang S."/>
            <person name="Shim W.B."/>
            <person name="Woloshuk C."/>
            <person name="Xie X."/>
            <person name="Xu J.R."/>
            <person name="Antoniw J."/>
            <person name="Baker S.E."/>
            <person name="Bluhm B.H."/>
            <person name="Breakspear A."/>
            <person name="Brown D.W."/>
            <person name="Butchko R.A."/>
            <person name="Chapman S."/>
            <person name="Coulson R."/>
            <person name="Coutinho P.M."/>
            <person name="Danchin E.G."/>
            <person name="Diener A."/>
            <person name="Gale L.R."/>
            <person name="Gardiner D.M."/>
            <person name="Goff S."/>
            <person name="Hammond-Kosack K.E."/>
            <person name="Hilburn K."/>
            <person name="Hua-Van A."/>
            <person name="Jonkers W."/>
            <person name="Kazan K."/>
            <person name="Kodira C.D."/>
            <person name="Koehrsen M."/>
            <person name="Kumar L."/>
            <person name="Lee Y.H."/>
            <person name="Li L."/>
            <person name="Manners J.M."/>
            <person name="Miranda-Saavedra D."/>
            <person name="Mukherjee M."/>
            <person name="Park G."/>
            <person name="Park J."/>
            <person name="Park S.Y."/>
            <person name="Proctor R.H."/>
            <person name="Regev A."/>
            <person name="Ruiz-Roldan M.C."/>
            <person name="Sain D."/>
            <person name="Sakthikumar S."/>
            <person name="Sykes S."/>
            <person name="Schwartz D.C."/>
            <person name="Turgeon B.G."/>
            <person name="Wapinski I."/>
            <person name="Yoder O."/>
            <person name="Young S."/>
            <person name="Zeng Q."/>
            <person name="Zhou S."/>
            <person name="Galagan J."/>
            <person name="Cuomo C.A."/>
            <person name="Kistler H.C."/>
            <person name="Rep M."/>
        </authorList>
    </citation>
    <scope>NUCLEOTIDE SEQUENCE [LARGE SCALE GENOMIC DNA]</scope>
    <source>
        <strain evidence="7">4287</strain>
    </source>
</reference>
<dbReference type="Gene3D" id="3.40.462.20">
    <property type="match status" value="1"/>
</dbReference>
<dbReference type="PROSITE" id="PS00862">
    <property type="entry name" value="OX2_COVAL_FAD"/>
    <property type="match status" value="1"/>
</dbReference>
<evidence type="ECO:0000313" key="8">
    <source>
        <dbReference type="Proteomes" id="UP000009097"/>
    </source>
</evidence>
<gene>
    <name evidence="7" type="ORF">FOXG_09608</name>
</gene>
<proteinExistence type="inferred from homology"/>
<dbReference type="PANTHER" id="PTHR42973">
    <property type="entry name" value="BINDING OXIDOREDUCTASE, PUTATIVE (AFU_ORTHOLOGUE AFUA_1G17690)-RELATED"/>
    <property type="match status" value="1"/>
</dbReference>
<dbReference type="InterPro" id="IPR016169">
    <property type="entry name" value="FAD-bd_PCMH_sub2"/>
</dbReference>
<comment type="cofactor">
    <cofactor evidence="1">
        <name>FAD</name>
        <dbReference type="ChEBI" id="CHEBI:57692"/>
    </cofactor>
</comment>
<evidence type="ECO:0000256" key="4">
    <source>
        <dbReference type="ARBA" id="ARBA00022827"/>
    </source>
</evidence>
<dbReference type="KEGG" id="fox:FOXG_09608"/>
<evidence type="ECO:0000313" key="7">
    <source>
        <dbReference type="EMBL" id="KNB08907.1"/>
    </source>
</evidence>